<gene>
    <name evidence="2" type="ORF">AVDCRST_MAG69-2923</name>
</gene>
<protein>
    <submittedName>
        <fullName evidence="2">Uncharacterized protein</fullName>
    </submittedName>
</protein>
<organism evidence="2">
    <name type="scientific">uncultured Solirubrobacteraceae bacterium</name>
    <dbReference type="NCBI Taxonomy" id="1162706"/>
    <lineage>
        <taxon>Bacteria</taxon>
        <taxon>Bacillati</taxon>
        <taxon>Actinomycetota</taxon>
        <taxon>Thermoleophilia</taxon>
        <taxon>Solirubrobacterales</taxon>
        <taxon>Solirubrobacteraceae</taxon>
        <taxon>environmental samples</taxon>
    </lineage>
</organism>
<feature type="non-terminal residue" evidence="2">
    <location>
        <position position="1"/>
    </location>
</feature>
<feature type="non-terminal residue" evidence="2">
    <location>
        <position position="157"/>
    </location>
</feature>
<evidence type="ECO:0000256" key="1">
    <source>
        <dbReference type="SAM" id="MobiDB-lite"/>
    </source>
</evidence>
<dbReference type="AlphaFoldDB" id="A0A6J4TCG7"/>
<accession>A0A6J4TCG7</accession>
<feature type="compositionally biased region" description="Basic and acidic residues" evidence="1">
    <location>
        <begin position="96"/>
        <end position="106"/>
    </location>
</feature>
<feature type="region of interest" description="Disordered" evidence="1">
    <location>
        <begin position="1"/>
        <end position="157"/>
    </location>
</feature>
<evidence type="ECO:0000313" key="2">
    <source>
        <dbReference type="EMBL" id="CAA9518638.1"/>
    </source>
</evidence>
<name>A0A6J4TCG7_9ACTN</name>
<reference evidence="2" key="1">
    <citation type="submission" date="2020-02" db="EMBL/GenBank/DDBJ databases">
        <authorList>
            <person name="Meier V. D."/>
        </authorList>
    </citation>
    <scope>NUCLEOTIDE SEQUENCE</scope>
    <source>
        <strain evidence="2">AVDCRST_MAG69</strain>
    </source>
</reference>
<dbReference type="EMBL" id="CADCVP010000320">
    <property type="protein sequence ID" value="CAA9518638.1"/>
    <property type="molecule type" value="Genomic_DNA"/>
</dbReference>
<sequence>EAAGGAQVATPRRRFPPCRPRMAGGKGPGKDHLSKGLRPRAPRHHPDSPRTSDLRRLHAPERAGLEPRQRQHAGLPAHGRGLPRSTVGRHGRPRAARADLLRPDARRLRRCRARRRLDRRRRRRVGQAGRQRARPLRCGDRRGHPHPHPADRHGGQV</sequence>
<feature type="compositionally biased region" description="Basic residues" evidence="1">
    <location>
        <begin position="107"/>
        <end position="135"/>
    </location>
</feature>
<proteinExistence type="predicted"/>
<feature type="compositionally biased region" description="Basic and acidic residues" evidence="1">
    <location>
        <begin position="137"/>
        <end position="157"/>
    </location>
</feature>
<feature type="compositionally biased region" description="Basic and acidic residues" evidence="1">
    <location>
        <begin position="44"/>
        <end position="69"/>
    </location>
</feature>